<name>A0A2P2DZG2_9LEPT</name>
<comment type="caution">
    <text evidence="1">The sequence shown here is derived from an EMBL/GenBank/DDBJ whole genome shotgun (WGS) entry which is preliminary data.</text>
</comment>
<sequence length="164" mass="19304">MEERNVRGEVTEANVIRTITLCDGRTLRGQTKEQNDGFSFLHTKDGIEYKKQLKWSEVQMIKIDSWELKQKKEEKKGITYEALPKKIRIRTKQGEFFYKESGLADLKLLSLSIENQNGVATVYSYWVDLLYPNQTWYSGLPNPKGDKLVREDCYKDVVRMIEWE</sequence>
<keyword evidence="2" id="KW-1185">Reference proteome</keyword>
<reference evidence="1 2" key="1">
    <citation type="submission" date="2018-02" db="EMBL/GenBank/DDBJ databases">
        <title>Novel Leptospira species isolated from soil and water in Japan.</title>
        <authorList>
            <person name="Nakao R."/>
            <person name="Masuzawa T."/>
        </authorList>
    </citation>
    <scope>NUCLEOTIDE SEQUENCE [LARGE SCALE GENOMIC DNA]</scope>
    <source>
        <strain evidence="1 2">YH101</strain>
    </source>
</reference>
<organism evidence="1 2">
    <name type="scientific">Leptospira ryugenii</name>
    <dbReference type="NCBI Taxonomy" id="1917863"/>
    <lineage>
        <taxon>Bacteria</taxon>
        <taxon>Pseudomonadati</taxon>
        <taxon>Spirochaetota</taxon>
        <taxon>Spirochaetia</taxon>
        <taxon>Leptospirales</taxon>
        <taxon>Leptospiraceae</taxon>
        <taxon>Leptospira</taxon>
    </lineage>
</organism>
<accession>A0A2P2DZG2</accession>
<dbReference type="AlphaFoldDB" id="A0A2P2DZG2"/>
<proteinExistence type="predicted"/>
<dbReference type="Proteomes" id="UP000245133">
    <property type="component" value="Unassembled WGS sequence"/>
</dbReference>
<gene>
    <name evidence="1" type="ORF">LPTSP4_15400</name>
</gene>
<dbReference type="EMBL" id="BFBB01000003">
    <property type="protein sequence ID" value="GBF50019.1"/>
    <property type="molecule type" value="Genomic_DNA"/>
</dbReference>
<protein>
    <submittedName>
        <fullName evidence="1">Uncharacterized protein</fullName>
    </submittedName>
</protein>
<evidence type="ECO:0000313" key="1">
    <source>
        <dbReference type="EMBL" id="GBF50019.1"/>
    </source>
</evidence>
<evidence type="ECO:0000313" key="2">
    <source>
        <dbReference type="Proteomes" id="UP000245133"/>
    </source>
</evidence>